<protein>
    <recommendedName>
        <fullName evidence="4">SDR family NAD(P)-dependent oxidoreductase</fullName>
    </recommendedName>
</protein>
<dbReference type="InterPro" id="IPR036291">
    <property type="entry name" value="NAD(P)-bd_dom_sf"/>
</dbReference>
<proteinExistence type="inferred from homology"/>
<dbReference type="PANTHER" id="PTHR43669">
    <property type="entry name" value="5-KETO-D-GLUCONATE 5-REDUCTASE"/>
    <property type="match status" value="1"/>
</dbReference>
<dbReference type="Pfam" id="PF00106">
    <property type="entry name" value="adh_short"/>
    <property type="match status" value="1"/>
</dbReference>
<dbReference type="AlphaFoldDB" id="A0A382MU61"/>
<accession>A0A382MU61</accession>
<dbReference type="GO" id="GO:0016491">
    <property type="term" value="F:oxidoreductase activity"/>
    <property type="evidence" value="ECO:0007669"/>
    <property type="project" value="UniProtKB-KW"/>
</dbReference>
<evidence type="ECO:0008006" key="4">
    <source>
        <dbReference type="Google" id="ProtNLM"/>
    </source>
</evidence>
<dbReference type="Gene3D" id="3.40.50.720">
    <property type="entry name" value="NAD(P)-binding Rossmann-like Domain"/>
    <property type="match status" value="1"/>
</dbReference>
<dbReference type="PANTHER" id="PTHR43669:SF3">
    <property type="entry name" value="ALCOHOL DEHYDROGENASE, PUTATIVE (AFU_ORTHOLOGUE AFUA_3G03445)-RELATED"/>
    <property type="match status" value="1"/>
</dbReference>
<evidence type="ECO:0000256" key="1">
    <source>
        <dbReference type="ARBA" id="ARBA00006484"/>
    </source>
</evidence>
<dbReference type="PRINTS" id="PR00081">
    <property type="entry name" value="GDHRDH"/>
</dbReference>
<evidence type="ECO:0000313" key="3">
    <source>
        <dbReference type="EMBL" id="SVC51307.1"/>
    </source>
</evidence>
<dbReference type="EMBL" id="UINC01095319">
    <property type="protein sequence ID" value="SVC51307.1"/>
    <property type="molecule type" value="Genomic_DNA"/>
</dbReference>
<comment type="similarity">
    <text evidence="1">Belongs to the short-chain dehydrogenases/reductases (SDR) family.</text>
</comment>
<organism evidence="3">
    <name type="scientific">marine metagenome</name>
    <dbReference type="NCBI Taxonomy" id="408172"/>
    <lineage>
        <taxon>unclassified sequences</taxon>
        <taxon>metagenomes</taxon>
        <taxon>ecological metagenomes</taxon>
    </lineage>
</organism>
<reference evidence="3" key="1">
    <citation type="submission" date="2018-05" db="EMBL/GenBank/DDBJ databases">
        <authorList>
            <person name="Lanie J.A."/>
            <person name="Ng W.-L."/>
            <person name="Kazmierczak K.M."/>
            <person name="Andrzejewski T.M."/>
            <person name="Davidsen T.M."/>
            <person name="Wayne K.J."/>
            <person name="Tettelin H."/>
            <person name="Glass J.I."/>
            <person name="Rusch D."/>
            <person name="Podicherti R."/>
            <person name="Tsui H.-C.T."/>
            <person name="Winkler M.E."/>
        </authorList>
    </citation>
    <scope>NUCLEOTIDE SEQUENCE</scope>
</reference>
<evidence type="ECO:0000256" key="2">
    <source>
        <dbReference type="ARBA" id="ARBA00023002"/>
    </source>
</evidence>
<feature type="non-terminal residue" evidence="3">
    <location>
        <position position="101"/>
    </location>
</feature>
<sequence length="101" mass="10081">MRTAIVTGAAGGIGEATASDLARWGWRVFGFDLRAGESNLASSDLAGFGGSIEPIRVDVTDRAAVEAAVAAVLAATGGTLDAVVANAGVRVAGAFEETPFD</sequence>
<dbReference type="InterPro" id="IPR002347">
    <property type="entry name" value="SDR_fam"/>
</dbReference>
<name>A0A382MU61_9ZZZZ</name>
<keyword evidence="2" id="KW-0560">Oxidoreductase</keyword>
<gene>
    <name evidence="3" type="ORF">METZ01_LOCUS304161</name>
</gene>
<dbReference type="SUPFAM" id="SSF51735">
    <property type="entry name" value="NAD(P)-binding Rossmann-fold domains"/>
    <property type="match status" value="1"/>
</dbReference>